<dbReference type="AlphaFoldDB" id="T0JCF6"/>
<dbReference type="RefSeq" id="WP_021232251.1">
    <property type="nucleotide sequence ID" value="NZ_ATHL01000011.1"/>
</dbReference>
<organism evidence="2 3">
    <name type="scientific">Novosphingobium lindaniclasticum LE124</name>
    <dbReference type="NCBI Taxonomy" id="1096930"/>
    <lineage>
        <taxon>Bacteria</taxon>
        <taxon>Pseudomonadati</taxon>
        <taxon>Pseudomonadota</taxon>
        <taxon>Alphaproteobacteria</taxon>
        <taxon>Sphingomonadales</taxon>
        <taxon>Sphingomonadaceae</taxon>
        <taxon>Novosphingobium</taxon>
    </lineage>
</organism>
<evidence type="ECO:0000313" key="3">
    <source>
        <dbReference type="Proteomes" id="UP000015527"/>
    </source>
</evidence>
<reference evidence="2 3" key="1">
    <citation type="journal article" date="2013" name="Genome Announc.">
        <title>Genome Sequence of Novosphingobium lindaniclasticum LE124T, Isolated from a Hexachlorocyclohexane Dumpsite.</title>
        <authorList>
            <person name="Saxena A."/>
            <person name="Nayyar N."/>
            <person name="Sangwan N."/>
            <person name="Kumari R."/>
            <person name="Khurana J.P."/>
            <person name="Lal R."/>
        </authorList>
    </citation>
    <scope>NUCLEOTIDE SEQUENCE [LARGE SCALE GENOMIC DNA]</scope>
    <source>
        <strain evidence="2 3">LE124</strain>
    </source>
</reference>
<comment type="caution">
    <text evidence="2">The sequence shown here is derived from an EMBL/GenBank/DDBJ whole genome shotgun (WGS) entry which is preliminary data.</text>
</comment>
<feature type="region of interest" description="Disordered" evidence="1">
    <location>
        <begin position="367"/>
        <end position="400"/>
    </location>
</feature>
<keyword evidence="3" id="KW-1185">Reference proteome</keyword>
<sequence>MALYDDFPQGVLTPGFLDGAGQSQAPASPVYQAPQFDTAALDSVAAQPLTQASPQFERPGFLRRIKQQPGGSKALLAFGAGLLSSQNFFDGLGKGAMAYQNTLDAEAEKLKPQLTKDAAFSYQRDPRTGELTWDRTAVGDFDEAQAIRKLQSSLAIAQLRDEGQTLRNRDDLKFKDRWESQEDDYRRWRTDREGEWRSADNRTSIEVANIGAESAWNRAVIEQGGQAGKPPPVGVQKMVGEYTSARDAQDNAEAQLAPLITAIERGDLSFNAASNLRHKAALMTGLGSNAETVLYSQFQTSLEGLRNALLVANKGVQTDGDANRAMAELLAGTGDTASILTNLRSVQKSLKTRSSQAQGRIDELARQYGADVGDSSPSTPRAAMPPRKAATSRKPSVSNW</sequence>
<proteinExistence type="predicted"/>
<evidence type="ECO:0000256" key="1">
    <source>
        <dbReference type="SAM" id="MobiDB-lite"/>
    </source>
</evidence>
<dbReference type="eggNOG" id="ENOG5034356">
    <property type="taxonomic scope" value="Bacteria"/>
</dbReference>
<dbReference type="Proteomes" id="UP000015527">
    <property type="component" value="Unassembled WGS sequence"/>
</dbReference>
<evidence type="ECO:0000313" key="2">
    <source>
        <dbReference type="EMBL" id="EQB19574.1"/>
    </source>
</evidence>
<name>T0JCF6_9SPHN</name>
<gene>
    <name evidence="2" type="ORF">L284_01295</name>
</gene>
<dbReference type="PATRIC" id="fig|1096930.3.peg.256"/>
<protein>
    <submittedName>
        <fullName evidence="2">Uncharacterized protein</fullName>
    </submittedName>
</protein>
<dbReference type="EMBL" id="ATHL01000011">
    <property type="protein sequence ID" value="EQB19574.1"/>
    <property type="molecule type" value="Genomic_DNA"/>
</dbReference>
<dbReference type="OrthoDB" id="7595534at2"/>
<accession>T0JCF6</accession>